<feature type="compositionally biased region" description="Low complexity" evidence="1">
    <location>
        <begin position="203"/>
        <end position="221"/>
    </location>
</feature>
<name>A0A8H5F1M8_9AGAR</name>
<dbReference type="Proteomes" id="UP000541558">
    <property type="component" value="Unassembled WGS sequence"/>
</dbReference>
<evidence type="ECO:0000256" key="1">
    <source>
        <dbReference type="SAM" id="MobiDB-lite"/>
    </source>
</evidence>
<dbReference type="EMBL" id="JAACJK010000169">
    <property type="protein sequence ID" value="KAF5320560.1"/>
    <property type="molecule type" value="Genomic_DNA"/>
</dbReference>
<gene>
    <name evidence="2" type="ORF">D9611_010670</name>
</gene>
<organism evidence="2 3">
    <name type="scientific">Ephemerocybe angulata</name>
    <dbReference type="NCBI Taxonomy" id="980116"/>
    <lineage>
        <taxon>Eukaryota</taxon>
        <taxon>Fungi</taxon>
        <taxon>Dikarya</taxon>
        <taxon>Basidiomycota</taxon>
        <taxon>Agaricomycotina</taxon>
        <taxon>Agaricomycetes</taxon>
        <taxon>Agaricomycetidae</taxon>
        <taxon>Agaricales</taxon>
        <taxon>Agaricineae</taxon>
        <taxon>Psathyrellaceae</taxon>
        <taxon>Ephemerocybe</taxon>
    </lineage>
</organism>
<protein>
    <submittedName>
        <fullName evidence="2">Uncharacterized protein</fullName>
    </submittedName>
</protein>
<dbReference type="AlphaFoldDB" id="A0A8H5F1M8"/>
<evidence type="ECO:0000313" key="2">
    <source>
        <dbReference type="EMBL" id="KAF5320560.1"/>
    </source>
</evidence>
<feature type="region of interest" description="Disordered" evidence="1">
    <location>
        <begin position="15"/>
        <end position="83"/>
    </location>
</feature>
<reference evidence="2 3" key="1">
    <citation type="journal article" date="2020" name="ISME J.">
        <title>Uncovering the hidden diversity of litter-decomposition mechanisms in mushroom-forming fungi.</title>
        <authorList>
            <person name="Floudas D."/>
            <person name="Bentzer J."/>
            <person name="Ahren D."/>
            <person name="Johansson T."/>
            <person name="Persson P."/>
            <person name="Tunlid A."/>
        </authorList>
    </citation>
    <scope>NUCLEOTIDE SEQUENCE [LARGE SCALE GENOMIC DNA]</scope>
    <source>
        <strain evidence="2 3">CBS 175.51</strain>
    </source>
</reference>
<keyword evidence="3" id="KW-1185">Reference proteome</keyword>
<evidence type="ECO:0000313" key="3">
    <source>
        <dbReference type="Proteomes" id="UP000541558"/>
    </source>
</evidence>
<comment type="caution">
    <text evidence="2">The sequence shown here is derived from an EMBL/GenBank/DDBJ whole genome shotgun (WGS) entry which is preliminary data.</text>
</comment>
<feature type="region of interest" description="Disordered" evidence="1">
    <location>
        <begin position="201"/>
        <end position="233"/>
    </location>
</feature>
<feature type="compositionally biased region" description="Low complexity" evidence="1">
    <location>
        <begin position="74"/>
        <end position="83"/>
    </location>
</feature>
<accession>A0A8H5F1M8</accession>
<sequence>MYTVRRIHAIRCHGLEPGRERASPNTLSSDHDEVELNRHQSLLAPTTTSSSPEPHRPNDHTAAPLSASDARLGSPSSIPSSPTFIRSSSSAILERDLELLLPPSPSHSVNPLNAHRIPPARGTTQLESSSPIVFDSAAAALTHVNTAVDAAFERPAHPSAGFHEDTIGHVMLGSTHVDLGIDAHPLLLIWVVGRGTVGKREGVSGTTGFGSTPTPRSSQDSSSRDPRSSVDSDPPALVPSVFIRLSRVRLGYGVVFRLLSGHEFVGEVGEWGVGEWDGAGGSTGWCGKDEAGGRRRYRGRGDSCESLASWLGDCWFYAVR</sequence>
<feature type="compositionally biased region" description="Basic and acidic residues" evidence="1">
    <location>
        <begin position="29"/>
        <end position="38"/>
    </location>
</feature>
<proteinExistence type="predicted"/>